<gene>
    <name evidence="12" type="ORF">PCOR1329_LOCUS12859</name>
</gene>
<evidence type="ECO:0000256" key="8">
    <source>
        <dbReference type="ARBA" id="ARBA00022989"/>
    </source>
</evidence>
<keyword evidence="5" id="KW-0762">Sugar transport</keyword>
<evidence type="ECO:0000256" key="2">
    <source>
        <dbReference type="ARBA" id="ARBA00007809"/>
    </source>
</evidence>
<evidence type="ECO:0000256" key="5">
    <source>
        <dbReference type="ARBA" id="ARBA00022597"/>
    </source>
</evidence>
<keyword evidence="7" id="KW-0677">Repeat</keyword>
<evidence type="ECO:0000313" key="12">
    <source>
        <dbReference type="EMBL" id="CAK0806746.1"/>
    </source>
</evidence>
<feature type="transmembrane region" description="Helical" evidence="11">
    <location>
        <begin position="357"/>
        <end position="375"/>
    </location>
</feature>
<accession>A0ABN9QNZ1</accession>
<keyword evidence="9 11" id="KW-0472">Membrane</keyword>
<dbReference type="PANTHER" id="PTHR10791:SF30">
    <property type="entry name" value="SUGAR TRANSPORTER SWEET1"/>
    <property type="match status" value="1"/>
</dbReference>
<reference evidence="12" key="1">
    <citation type="submission" date="2023-10" db="EMBL/GenBank/DDBJ databases">
        <authorList>
            <person name="Chen Y."/>
            <person name="Shah S."/>
            <person name="Dougan E. K."/>
            <person name="Thang M."/>
            <person name="Chan C."/>
        </authorList>
    </citation>
    <scope>NUCLEOTIDE SEQUENCE [LARGE SCALE GENOMIC DNA]</scope>
</reference>
<evidence type="ECO:0000256" key="6">
    <source>
        <dbReference type="ARBA" id="ARBA00022692"/>
    </source>
</evidence>
<evidence type="ECO:0000256" key="9">
    <source>
        <dbReference type="ARBA" id="ARBA00023136"/>
    </source>
</evidence>
<keyword evidence="13" id="KW-1185">Reference proteome</keyword>
<dbReference type="InterPro" id="IPR047664">
    <property type="entry name" value="SWEET"/>
</dbReference>
<dbReference type="InterPro" id="IPR004316">
    <property type="entry name" value="SWEET_rpt"/>
</dbReference>
<evidence type="ECO:0008006" key="14">
    <source>
        <dbReference type="Google" id="ProtNLM"/>
    </source>
</evidence>
<keyword evidence="4" id="KW-1003">Cell membrane</keyword>
<feature type="region of interest" description="Disordered" evidence="10">
    <location>
        <begin position="138"/>
        <end position="164"/>
    </location>
</feature>
<feature type="transmembrane region" description="Helical" evidence="11">
    <location>
        <begin position="258"/>
        <end position="280"/>
    </location>
</feature>
<dbReference type="Proteomes" id="UP001189429">
    <property type="component" value="Unassembled WGS sequence"/>
</dbReference>
<feature type="transmembrane region" description="Helical" evidence="11">
    <location>
        <begin position="319"/>
        <end position="345"/>
    </location>
</feature>
<comment type="similarity">
    <text evidence="2">Belongs to the SWEET sugar transporter family.</text>
</comment>
<dbReference type="PANTHER" id="PTHR10791">
    <property type="entry name" value="RAG1-ACTIVATING PROTEIN 1"/>
    <property type="match status" value="1"/>
</dbReference>
<evidence type="ECO:0000256" key="4">
    <source>
        <dbReference type="ARBA" id="ARBA00022475"/>
    </source>
</evidence>
<dbReference type="Pfam" id="PF03083">
    <property type="entry name" value="MtN3_slv"/>
    <property type="match status" value="2"/>
</dbReference>
<keyword evidence="8 11" id="KW-1133">Transmembrane helix</keyword>
<evidence type="ECO:0000256" key="11">
    <source>
        <dbReference type="SAM" id="Phobius"/>
    </source>
</evidence>
<proteinExistence type="inferred from homology"/>
<feature type="transmembrane region" description="Helical" evidence="11">
    <location>
        <begin position="292"/>
        <end position="313"/>
    </location>
</feature>
<organism evidence="12 13">
    <name type="scientific">Prorocentrum cordatum</name>
    <dbReference type="NCBI Taxonomy" id="2364126"/>
    <lineage>
        <taxon>Eukaryota</taxon>
        <taxon>Sar</taxon>
        <taxon>Alveolata</taxon>
        <taxon>Dinophyceae</taxon>
        <taxon>Prorocentrales</taxon>
        <taxon>Prorocentraceae</taxon>
        <taxon>Prorocentrum</taxon>
    </lineage>
</organism>
<feature type="region of interest" description="Disordered" evidence="10">
    <location>
        <begin position="103"/>
        <end position="122"/>
    </location>
</feature>
<comment type="caution">
    <text evidence="12">The sequence shown here is derived from an EMBL/GenBank/DDBJ whole genome shotgun (WGS) entry which is preliminary data.</text>
</comment>
<evidence type="ECO:0000313" key="13">
    <source>
        <dbReference type="Proteomes" id="UP001189429"/>
    </source>
</evidence>
<evidence type="ECO:0000256" key="10">
    <source>
        <dbReference type="SAM" id="MobiDB-lite"/>
    </source>
</evidence>
<dbReference type="Gene3D" id="1.20.1280.290">
    <property type="match status" value="2"/>
</dbReference>
<feature type="transmembrane region" description="Helical" evidence="11">
    <location>
        <begin position="229"/>
        <end position="252"/>
    </location>
</feature>
<evidence type="ECO:0000256" key="1">
    <source>
        <dbReference type="ARBA" id="ARBA00004651"/>
    </source>
</evidence>
<name>A0ABN9QNZ1_9DINO</name>
<sequence>MAVCSQIRLRGLSGSPRAAATTEAFTRGRQAAGLRAMVAVALALLLARSAGLAGAQAPAPQSAMRASARAVPASAAAAAVPLDKAAPASAAAAVAPAPGRAGPAALAAPAAQGPPPPAAAAPLAAAATGRLAAAPGAAGAPPAAPVGTPALASRPQAAPPALAAAGGDQASERSWLAANYPQTYHMWQLVTAASIVKVLCMVGNIMTQVSPYPQVKRWAKYGCTGEVDAAPYVSIAFGGWQWCFYGTFAWLLTGRSGFLVLVHSNSLGALLGTYYTMTFYCNCRNERALNTLHVYFLAIAGLVFLQVCGMVSLAPVRALFLSGMVASVCSFIGALSMLVSVPSVIAAKDSSHIPGPLVIANFCSAIFWCICGWMLEDPLITGPNVASCLSSGLCLWLKYCMFPAAEACDGDGEEMPLASAGKENLMEPSCGTFATKEMMSFGAKAAEAELACAGPADAWAPGAAPGAEALRAGGTGGTS</sequence>
<keyword evidence="3" id="KW-0813">Transport</keyword>
<comment type="subcellular location">
    <subcellularLocation>
        <location evidence="1">Cell membrane</location>
        <topology evidence="1">Multi-pass membrane protein</topology>
    </subcellularLocation>
</comment>
<evidence type="ECO:0000256" key="7">
    <source>
        <dbReference type="ARBA" id="ARBA00022737"/>
    </source>
</evidence>
<keyword evidence="6 11" id="KW-0812">Transmembrane</keyword>
<dbReference type="EMBL" id="CAUYUJ010003780">
    <property type="protein sequence ID" value="CAK0806746.1"/>
    <property type="molecule type" value="Genomic_DNA"/>
</dbReference>
<evidence type="ECO:0000256" key="3">
    <source>
        <dbReference type="ARBA" id="ARBA00022448"/>
    </source>
</evidence>
<protein>
    <recommendedName>
        <fullName evidence="14">Sugar transporter SWEET1</fullName>
    </recommendedName>
</protein>